<organism evidence="2 3">
    <name type="scientific">Promicromonospora sukumoe</name>
    <dbReference type="NCBI Taxonomy" id="88382"/>
    <lineage>
        <taxon>Bacteria</taxon>
        <taxon>Bacillati</taxon>
        <taxon>Actinomycetota</taxon>
        <taxon>Actinomycetes</taxon>
        <taxon>Micrococcales</taxon>
        <taxon>Promicromonosporaceae</taxon>
        <taxon>Promicromonospora</taxon>
    </lineage>
</organism>
<keyword evidence="3" id="KW-1185">Reference proteome</keyword>
<reference evidence="2 3" key="1">
    <citation type="submission" date="2020-07" db="EMBL/GenBank/DDBJ databases">
        <title>Sequencing the genomes of 1000 actinobacteria strains.</title>
        <authorList>
            <person name="Klenk H.-P."/>
        </authorList>
    </citation>
    <scope>NUCLEOTIDE SEQUENCE [LARGE SCALE GENOMIC DNA]</scope>
    <source>
        <strain evidence="2 3">DSM 44121</strain>
    </source>
</reference>
<gene>
    <name evidence="2" type="ORF">FHX71_002976</name>
</gene>
<dbReference type="Proteomes" id="UP000540568">
    <property type="component" value="Unassembled WGS sequence"/>
</dbReference>
<comment type="similarity">
    <text evidence="1">Belongs to the bacterial solute-binding protein 1 family.</text>
</comment>
<comment type="caution">
    <text evidence="2">The sequence shown here is derived from an EMBL/GenBank/DDBJ whole genome shotgun (WGS) entry which is preliminary data.</text>
</comment>
<dbReference type="SUPFAM" id="SSF53850">
    <property type="entry name" value="Periplasmic binding protein-like II"/>
    <property type="match status" value="1"/>
</dbReference>
<sequence length="543" mass="58299">MNRLLTETNISRRNLLMGGMGLGAFAVLGLAGCSNEGRGGGALTGNATVALPTYIPYDGVPIDIKGTDGVPDTMLKYPASPKKVTNGQPGDGEDVGIFGLTNTPVPPGADKNAYWQELHERLGFALTIALTPAGDYSDRFQTTVAGDRLPDIFEMFSGDVPGLPSLLEERATDLTEYLSGDAVKKYPFLANIPTESWQSCVYNGKIFAVPVPRGPAQSNVFYARQDWFEAEGIDPNVTSAEEFYDLCKELSGGNTWALGRVPLGHLRQMFEIPNGWSEDGGKLTSANLHERQQEALELGRRLVADGFVHPDGVPATQPQRKTWLVNGTIRMLDDTFSAWPDFSNYPIDENFRLAVAAPPLAEGGGTAGIHLGAPVQNITSISKKSEGRVEALLDVINYLAAPFGSEEHLFRTYGVEGVHHELDGTDPVLTEQGRTEIQLGLKYVVEGPWVNFQAGDPDVAQAEHDAQAAVVPTAVANPVQGLFSDTASRKGGQLGEKLVSTESDIMAGRKPVTAWADAASAWAKGGGDTIRDEYQKALAERQG</sequence>
<dbReference type="PANTHER" id="PTHR43649:SF31">
    <property type="entry name" value="SN-GLYCEROL-3-PHOSPHATE-BINDING PERIPLASMIC PROTEIN UGPB"/>
    <property type="match status" value="1"/>
</dbReference>
<dbReference type="AlphaFoldDB" id="A0A7W3JA95"/>
<protein>
    <submittedName>
        <fullName evidence="2">Putative aldouronate transport system substrate-binding protein</fullName>
    </submittedName>
</protein>
<proteinExistence type="inferred from homology"/>
<dbReference type="EMBL" id="JACGWV010000001">
    <property type="protein sequence ID" value="MBA8809034.1"/>
    <property type="molecule type" value="Genomic_DNA"/>
</dbReference>
<name>A0A7W3JA95_9MICO</name>
<evidence type="ECO:0000256" key="1">
    <source>
        <dbReference type="ARBA" id="ARBA00008520"/>
    </source>
</evidence>
<dbReference type="Gene3D" id="3.40.190.10">
    <property type="entry name" value="Periplasmic binding protein-like II"/>
    <property type="match status" value="1"/>
</dbReference>
<dbReference type="PANTHER" id="PTHR43649">
    <property type="entry name" value="ARABINOSE-BINDING PROTEIN-RELATED"/>
    <property type="match status" value="1"/>
</dbReference>
<evidence type="ECO:0000313" key="3">
    <source>
        <dbReference type="Proteomes" id="UP000540568"/>
    </source>
</evidence>
<accession>A0A7W3JA95</accession>
<dbReference type="RefSeq" id="WP_182617554.1">
    <property type="nucleotide sequence ID" value="NZ_BAAATF010000003.1"/>
</dbReference>
<dbReference type="PROSITE" id="PS51257">
    <property type="entry name" value="PROKAR_LIPOPROTEIN"/>
    <property type="match status" value="1"/>
</dbReference>
<dbReference type="InterPro" id="IPR050490">
    <property type="entry name" value="Bact_solute-bd_prot1"/>
</dbReference>
<evidence type="ECO:0000313" key="2">
    <source>
        <dbReference type="EMBL" id="MBA8809034.1"/>
    </source>
</evidence>